<comment type="caution">
    <text evidence="9">The sequence shown here is derived from an EMBL/GenBank/DDBJ whole genome shotgun (WGS) entry which is preliminary data.</text>
</comment>
<dbReference type="PANTHER" id="PTHR47245:SF1">
    <property type="entry name" value="FOLDASE PROTEIN PRSA"/>
    <property type="match status" value="1"/>
</dbReference>
<proteinExistence type="predicted"/>
<dbReference type="EMBL" id="PIXC01000021">
    <property type="protein sequence ID" value="PKE25588.1"/>
    <property type="molecule type" value="Genomic_DNA"/>
</dbReference>
<evidence type="ECO:0000256" key="6">
    <source>
        <dbReference type="PROSITE-ProRule" id="PRU00278"/>
    </source>
</evidence>
<dbReference type="InterPro" id="IPR027304">
    <property type="entry name" value="Trigger_fact/SurA_dom_sf"/>
</dbReference>
<feature type="domain" description="PpiC" evidence="8">
    <location>
        <begin position="140"/>
        <end position="245"/>
    </location>
</feature>
<dbReference type="Pfam" id="PF00639">
    <property type="entry name" value="Rotamase"/>
    <property type="match status" value="1"/>
</dbReference>
<organism evidence="9 10">
    <name type="scientific">Macrococcoides caseolyticum</name>
    <dbReference type="NCBI Taxonomy" id="69966"/>
    <lineage>
        <taxon>Bacteria</taxon>
        <taxon>Bacillati</taxon>
        <taxon>Bacillota</taxon>
        <taxon>Bacilli</taxon>
        <taxon>Bacillales</taxon>
        <taxon>Staphylococcaceae</taxon>
        <taxon>Macrococcoides</taxon>
    </lineage>
</organism>
<dbReference type="Gene3D" id="3.10.50.40">
    <property type="match status" value="1"/>
</dbReference>
<dbReference type="AlphaFoldDB" id="A0A855GP56"/>
<evidence type="ECO:0000256" key="7">
    <source>
        <dbReference type="SAM" id="SignalP"/>
    </source>
</evidence>
<protein>
    <recommendedName>
        <fullName evidence="2">peptidylprolyl isomerase</fullName>
        <ecNumber evidence="2">5.2.1.8</ecNumber>
    </recommendedName>
</protein>
<dbReference type="InterPro" id="IPR000297">
    <property type="entry name" value="PPIase_PpiC"/>
</dbReference>
<dbReference type="PANTHER" id="PTHR47245">
    <property type="entry name" value="PEPTIDYLPROLYL ISOMERASE"/>
    <property type="match status" value="1"/>
</dbReference>
<dbReference type="EC" id="5.2.1.8" evidence="2"/>
<keyword evidence="5 6" id="KW-0413">Isomerase</keyword>
<feature type="signal peptide" evidence="7">
    <location>
        <begin position="1"/>
        <end position="22"/>
    </location>
</feature>
<evidence type="ECO:0000259" key="8">
    <source>
        <dbReference type="PROSITE" id="PS50198"/>
    </source>
</evidence>
<keyword evidence="4 6" id="KW-0697">Rotamase</keyword>
<evidence type="ECO:0000256" key="3">
    <source>
        <dbReference type="ARBA" id="ARBA00022729"/>
    </source>
</evidence>
<dbReference type="GO" id="GO:0003755">
    <property type="term" value="F:peptidyl-prolyl cis-trans isomerase activity"/>
    <property type="evidence" value="ECO:0007669"/>
    <property type="project" value="UniProtKB-KW"/>
</dbReference>
<evidence type="ECO:0000313" key="9">
    <source>
        <dbReference type="EMBL" id="PKE25588.1"/>
    </source>
</evidence>
<evidence type="ECO:0000256" key="1">
    <source>
        <dbReference type="ARBA" id="ARBA00000971"/>
    </source>
</evidence>
<feature type="chain" id="PRO_5032542081" description="peptidylprolyl isomerase" evidence="7">
    <location>
        <begin position="23"/>
        <end position="304"/>
    </location>
</feature>
<comment type="catalytic activity">
    <reaction evidence="1">
        <text>[protein]-peptidylproline (omega=180) = [protein]-peptidylproline (omega=0)</text>
        <dbReference type="Rhea" id="RHEA:16237"/>
        <dbReference type="Rhea" id="RHEA-COMP:10747"/>
        <dbReference type="Rhea" id="RHEA-COMP:10748"/>
        <dbReference type="ChEBI" id="CHEBI:83833"/>
        <dbReference type="ChEBI" id="CHEBI:83834"/>
        <dbReference type="EC" id="5.2.1.8"/>
    </reaction>
</comment>
<keyword evidence="3 7" id="KW-0732">Signal</keyword>
<dbReference type="InterPro" id="IPR050245">
    <property type="entry name" value="PrsA_foldase"/>
</dbReference>
<evidence type="ECO:0000256" key="5">
    <source>
        <dbReference type="ARBA" id="ARBA00023235"/>
    </source>
</evidence>
<dbReference type="Proteomes" id="UP000233482">
    <property type="component" value="Unassembled WGS sequence"/>
</dbReference>
<evidence type="ECO:0000256" key="2">
    <source>
        <dbReference type="ARBA" id="ARBA00013194"/>
    </source>
</evidence>
<gene>
    <name evidence="9" type="ORF">CW686_09115</name>
</gene>
<dbReference type="PROSITE" id="PS51257">
    <property type="entry name" value="PROKAR_LIPOPROTEIN"/>
    <property type="match status" value="1"/>
</dbReference>
<evidence type="ECO:0000256" key="4">
    <source>
        <dbReference type="ARBA" id="ARBA00023110"/>
    </source>
</evidence>
<reference evidence="9 10" key="1">
    <citation type="submission" date="2017-12" db="EMBL/GenBank/DDBJ databases">
        <title>Genomics of Macrococcus caseolyticus.</title>
        <authorList>
            <person name="MacFadyen A.C."/>
            <person name="Paterson G.K."/>
        </authorList>
    </citation>
    <scope>NUCLEOTIDE SEQUENCE [LARGE SCALE GENOMIC DNA]</scope>
    <source>
        <strain evidence="9 10">5788_EF188</strain>
    </source>
</reference>
<dbReference type="SUPFAM" id="SSF54534">
    <property type="entry name" value="FKBP-like"/>
    <property type="match status" value="1"/>
</dbReference>
<dbReference type="InterPro" id="IPR046357">
    <property type="entry name" value="PPIase_dom_sf"/>
</dbReference>
<evidence type="ECO:0000313" key="10">
    <source>
        <dbReference type="Proteomes" id="UP000233482"/>
    </source>
</evidence>
<name>A0A855GP56_9STAP</name>
<accession>A0A855GP56</accession>
<dbReference type="PROSITE" id="PS50198">
    <property type="entry name" value="PPIC_PPIASE_2"/>
    <property type="match status" value="1"/>
</dbReference>
<sequence>MMTNLKKIMMPAALSVSILGLAACGNGGGETLVSSKAGDVKQSDIMKELGNEQIAKTSFQLIFNDVLKEKYGKKIDEDKINKETDKEIKKYGDEKTFEQILQQQSSGMTVEQYKKKRVTDEYQKQFLNDTIKISDKDIKDNAKKASHILIAVKSDSNKDGLSDKEAKAKAEEILKQVKANKDDFKKIAKKESDDTQSAKNNGELGYVVKGQTVEAFEKALFKLKPGEISNIVKTEFGYHIIMAEDDKDIAKEKDKLAQTIRQNKLQDNPKLYVQAVQKLFKEYDVDFKDKDIKKYVDDQILKAK</sequence>
<dbReference type="SUPFAM" id="SSF109998">
    <property type="entry name" value="Triger factor/SurA peptide-binding domain-like"/>
    <property type="match status" value="1"/>
</dbReference>